<dbReference type="InterPro" id="IPR036890">
    <property type="entry name" value="HATPase_C_sf"/>
</dbReference>
<dbReference type="InterPro" id="IPR050736">
    <property type="entry name" value="Sensor_HK_Regulatory"/>
</dbReference>
<evidence type="ECO:0000256" key="4">
    <source>
        <dbReference type="ARBA" id="ARBA00022679"/>
    </source>
</evidence>
<evidence type="ECO:0000256" key="8">
    <source>
        <dbReference type="SAM" id="Phobius"/>
    </source>
</evidence>
<dbReference type="OrthoDB" id="9797243at2"/>
<accession>A0A1W6YRA8</accession>
<dbReference type="InterPro" id="IPR036097">
    <property type="entry name" value="HisK_dim/P_sf"/>
</dbReference>
<dbReference type="Proteomes" id="UP000194151">
    <property type="component" value="Chromosome"/>
</dbReference>
<dbReference type="PRINTS" id="PR00344">
    <property type="entry name" value="BCTRLSENSOR"/>
</dbReference>
<dbReference type="Gene3D" id="1.10.287.130">
    <property type="match status" value="1"/>
</dbReference>
<protein>
    <recommendedName>
        <fullName evidence="2">histidine kinase</fullName>
        <ecNumber evidence="2">2.7.13.3</ecNumber>
    </recommendedName>
</protein>
<evidence type="ECO:0000256" key="3">
    <source>
        <dbReference type="ARBA" id="ARBA00022553"/>
    </source>
</evidence>
<feature type="transmembrane region" description="Helical" evidence="8">
    <location>
        <begin position="341"/>
        <end position="362"/>
    </location>
</feature>
<keyword evidence="8" id="KW-1133">Transmembrane helix</keyword>
<keyword evidence="4" id="KW-0808">Transferase</keyword>
<dbReference type="SMART" id="SM00388">
    <property type="entry name" value="HisKA"/>
    <property type="match status" value="1"/>
</dbReference>
<feature type="compositionally biased region" description="Pro residues" evidence="7">
    <location>
        <begin position="475"/>
        <end position="487"/>
    </location>
</feature>
<feature type="transmembrane region" description="Helical" evidence="8">
    <location>
        <begin position="382"/>
        <end position="401"/>
    </location>
</feature>
<dbReference type="Pfam" id="PF02518">
    <property type="entry name" value="HATPase_c"/>
    <property type="match status" value="1"/>
</dbReference>
<dbReference type="EMBL" id="CP021108">
    <property type="protein sequence ID" value="ARP83630.1"/>
    <property type="molecule type" value="Genomic_DNA"/>
</dbReference>
<dbReference type="SUPFAM" id="SSF47384">
    <property type="entry name" value="Homodimeric domain of signal transducing histidine kinase"/>
    <property type="match status" value="1"/>
</dbReference>
<keyword evidence="6" id="KW-0902">Two-component regulatory system</keyword>
<dbReference type="GO" id="GO:0000155">
    <property type="term" value="F:phosphorelay sensor kinase activity"/>
    <property type="evidence" value="ECO:0007669"/>
    <property type="project" value="InterPro"/>
</dbReference>
<feature type="transmembrane region" description="Helical" evidence="8">
    <location>
        <begin position="279"/>
        <end position="299"/>
    </location>
</feature>
<dbReference type="EC" id="2.7.13.3" evidence="2"/>
<evidence type="ECO:0000256" key="6">
    <source>
        <dbReference type="ARBA" id="ARBA00023012"/>
    </source>
</evidence>
<keyword evidence="8" id="KW-0812">Transmembrane</keyword>
<reference evidence="10 11" key="1">
    <citation type="submission" date="2017-05" db="EMBL/GenBank/DDBJ databases">
        <title>Complete and WGS of Bordetella genogroups.</title>
        <authorList>
            <person name="Spilker T."/>
            <person name="LiPuma J."/>
        </authorList>
    </citation>
    <scope>NUCLEOTIDE SEQUENCE [LARGE SCALE GENOMIC DNA]</scope>
    <source>
        <strain evidence="10 11">AU19157</strain>
    </source>
</reference>
<name>A0A1W6YRA8_9BORD</name>
<evidence type="ECO:0000259" key="9">
    <source>
        <dbReference type="PROSITE" id="PS50109"/>
    </source>
</evidence>
<dbReference type="InterPro" id="IPR011623">
    <property type="entry name" value="7TMR_DISM_rcpt_extracell_dom1"/>
</dbReference>
<organism evidence="10 11">
    <name type="scientific">Bordetella genomosp. 8</name>
    <dbReference type="NCBI Taxonomy" id="1416806"/>
    <lineage>
        <taxon>Bacteria</taxon>
        <taxon>Pseudomonadati</taxon>
        <taxon>Pseudomonadota</taxon>
        <taxon>Betaproteobacteria</taxon>
        <taxon>Burkholderiales</taxon>
        <taxon>Alcaligenaceae</taxon>
        <taxon>Bordetella</taxon>
    </lineage>
</organism>
<evidence type="ECO:0000256" key="1">
    <source>
        <dbReference type="ARBA" id="ARBA00000085"/>
    </source>
</evidence>
<feature type="region of interest" description="Disordered" evidence="7">
    <location>
        <begin position="453"/>
        <end position="489"/>
    </location>
</feature>
<dbReference type="AlphaFoldDB" id="A0A1W6YRA8"/>
<proteinExistence type="predicted"/>
<dbReference type="SMART" id="SM00387">
    <property type="entry name" value="HATPase_c"/>
    <property type="match status" value="1"/>
</dbReference>
<dbReference type="Pfam" id="PF00512">
    <property type="entry name" value="HisKA"/>
    <property type="match status" value="1"/>
</dbReference>
<feature type="transmembrane region" description="Helical" evidence="8">
    <location>
        <begin position="311"/>
        <end position="335"/>
    </location>
</feature>
<feature type="domain" description="Histidine kinase" evidence="9">
    <location>
        <begin position="511"/>
        <end position="727"/>
    </location>
</feature>
<sequence length="816" mass="89138">MDATPPAFRTESSHDLQPEMQALRTHVLESILLLALLLGTWTPATAAVSKTFFLPDETEFAVSLKPFITAYADRDGRLDFEQIRLLAARNPDIFQPAEIRSRTATDPESAWWLQLVIANTRDHANRLTLVAGPSNLEHVDFFVEANGEQWHTRAGTQVPILQQQDLTRFPTLRLHLNRDESVRVWIKIKSYTPYTLNPVLYTRRLFQTADSVTTSSDSILVGAGGALVACMILAAIVTRRAPLLWLAAIGAGAVVREAAGRDYLQRLLWPLDATWGYRLELTLDILYLALCAMFVRRAANSDPLAIPGTRVYPAAIACLCTCLLAAMLLPVPFALPVPISLWLYQGLTAVLAACMLASAAMLARRAPAAPTAPAARRARTVAALLGLSAIFIIVDAGVRTMDPFLPSPLIPNAMLLDSGSPPLALLAVIGNLTVLTLWAATQFALSRPAWPAASPARSRRVPPPVPPVPSAALPPQDPENAPTPPASLPAAAPAVAAQASVATHQAMILGYVGHDLRAPLAIISGYVRLLRQAAAPTQHEYLDVIERSVGHQFGLIEELLTYSMLELEPFAVHPEEVELPLLLDELARFGIALCTDQRNSFEYLPAPTLPAVVRVDGKRLRQTVLNLLGNAAKFTTDGTVRFEARVQEQDAAQAELHIAVFNDGPHISVEDQREIFLAFRQLHRRESGLGLGLFIVERIARAMGGNVRVESAPERGSRFHLTILVELVDASAVGTRPLGQAHADDLQGPPLAAPPLALRLALSRLAQDGELSEIENWIYETRAVYPQYQAFYDEVAKRVETFDMERLQRLALQGTM</sequence>
<evidence type="ECO:0000256" key="7">
    <source>
        <dbReference type="SAM" id="MobiDB-lite"/>
    </source>
</evidence>
<dbReference type="PANTHER" id="PTHR43711:SF29">
    <property type="entry name" value="HISTIDINE KINASE"/>
    <property type="match status" value="1"/>
</dbReference>
<dbReference type="InterPro" id="IPR004358">
    <property type="entry name" value="Sig_transdc_His_kin-like_C"/>
</dbReference>
<keyword evidence="3" id="KW-0597">Phosphoprotein</keyword>
<evidence type="ECO:0000313" key="11">
    <source>
        <dbReference type="Proteomes" id="UP000194151"/>
    </source>
</evidence>
<dbReference type="InterPro" id="IPR005467">
    <property type="entry name" value="His_kinase_dom"/>
</dbReference>
<dbReference type="PANTHER" id="PTHR43711">
    <property type="entry name" value="TWO-COMPONENT HISTIDINE KINASE"/>
    <property type="match status" value="1"/>
</dbReference>
<evidence type="ECO:0000313" key="10">
    <source>
        <dbReference type="EMBL" id="ARP83630.1"/>
    </source>
</evidence>
<evidence type="ECO:0000256" key="5">
    <source>
        <dbReference type="ARBA" id="ARBA00022777"/>
    </source>
</evidence>
<keyword evidence="8" id="KW-0472">Membrane</keyword>
<keyword evidence="11" id="KW-1185">Reference proteome</keyword>
<dbReference type="SUPFAM" id="SSF55874">
    <property type="entry name" value="ATPase domain of HSP90 chaperone/DNA topoisomerase II/histidine kinase"/>
    <property type="match status" value="1"/>
</dbReference>
<dbReference type="InterPro" id="IPR011622">
    <property type="entry name" value="7TMR_DISM_rcpt_extracell_dom2"/>
</dbReference>
<dbReference type="KEGG" id="bgv:CAL12_24350"/>
<feature type="transmembrane region" description="Helical" evidence="8">
    <location>
        <begin position="218"/>
        <end position="236"/>
    </location>
</feature>
<dbReference type="CDD" id="cd00082">
    <property type="entry name" value="HisKA"/>
    <property type="match status" value="1"/>
</dbReference>
<dbReference type="Pfam" id="PF07696">
    <property type="entry name" value="7TMR-DISMED2"/>
    <property type="match status" value="1"/>
</dbReference>
<keyword evidence="5" id="KW-0418">Kinase</keyword>
<gene>
    <name evidence="10" type="ORF">CAL12_24350</name>
</gene>
<dbReference type="Gene3D" id="3.30.565.10">
    <property type="entry name" value="Histidine kinase-like ATPase, C-terminal domain"/>
    <property type="match status" value="1"/>
</dbReference>
<dbReference type="PROSITE" id="PS50109">
    <property type="entry name" value="HIS_KIN"/>
    <property type="match status" value="1"/>
</dbReference>
<dbReference type="STRING" id="1416806.CAL12_24350"/>
<dbReference type="Pfam" id="PF07695">
    <property type="entry name" value="7TMR-DISM_7TM"/>
    <property type="match status" value="1"/>
</dbReference>
<comment type="catalytic activity">
    <reaction evidence="1">
        <text>ATP + protein L-histidine = ADP + protein N-phospho-L-histidine.</text>
        <dbReference type="EC" id="2.7.13.3"/>
    </reaction>
</comment>
<feature type="transmembrane region" description="Helical" evidence="8">
    <location>
        <begin position="243"/>
        <end position="259"/>
    </location>
</feature>
<dbReference type="Gene3D" id="2.60.40.2380">
    <property type="match status" value="1"/>
</dbReference>
<dbReference type="InterPro" id="IPR003661">
    <property type="entry name" value="HisK_dim/P_dom"/>
</dbReference>
<dbReference type="InterPro" id="IPR003594">
    <property type="entry name" value="HATPase_dom"/>
</dbReference>
<evidence type="ECO:0000256" key="2">
    <source>
        <dbReference type="ARBA" id="ARBA00012438"/>
    </source>
</evidence>